<sequence length="215" mass="23555">MQTEDALKQEMVIICRMLHQKNLIAGLDGNVSVKCGDYLLTTPSGVHKGFLRSEQVIAVDGDGRVLQGEGQPTSEIALHLAVYRRRAGVNAVIHAHPPLITAFSIAGVSLEEFILPEVVLSLGLIPTAAYATPTTSEVPESIQGLIERYDALILERHGAVTVGRDLMDAYNKMEKLEHSALVVLTALQLGRVRRLPPQEVEKLIQMRHLKRLNSG</sequence>
<dbReference type="PANTHER" id="PTHR22789">
    <property type="entry name" value="FUCULOSE PHOSPHATE ALDOLASE"/>
    <property type="match status" value="1"/>
</dbReference>
<dbReference type="GO" id="GO:0046872">
    <property type="term" value="F:metal ion binding"/>
    <property type="evidence" value="ECO:0007669"/>
    <property type="project" value="UniProtKB-KW"/>
</dbReference>
<protein>
    <submittedName>
        <fullName evidence="4">Class II aldolase/adducin family protein</fullName>
    </submittedName>
</protein>
<dbReference type="GO" id="GO:0005829">
    <property type="term" value="C:cytosol"/>
    <property type="evidence" value="ECO:0007669"/>
    <property type="project" value="TreeGrafter"/>
</dbReference>
<dbReference type="GO" id="GO:0016832">
    <property type="term" value="F:aldehyde-lyase activity"/>
    <property type="evidence" value="ECO:0007669"/>
    <property type="project" value="TreeGrafter"/>
</dbReference>
<dbReference type="SUPFAM" id="SSF53639">
    <property type="entry name" value="AraD/HMP-PK domain-like"/>
    <property type="match status" value="1"/>
</dbReference>
<evidence type="ECO:0000256" key="1">
    <source>
        <dbReference type="ARBA" id="ARBA00022723"/>
    </source>
</evidence>
<keyword evidence="2" id="KW-0456">Lyase</keyword>
<feature type="domain" description="Class II aldolase/adducin N-terminal" evidence="3">
    <location>
        <begin position="9"/>
        <end position="184"/>
    </location>
</feature>
<evidence type="ECO:0000313" key="4">
    <source>
        <dbReference type="EMBL" id="HGF33252.1"/>
    </source>
</evidence>
<dbReference type="InterPro" id="IPR050197">
    <property type="entry name" value="Aldolase_class_II_sugar_metab"/>
</dbReference>
<dbReference type="PANTHER" id="PTHR22789:SF0">
    <property type="entry name" value="3-OXO-TETRONATE 4-PHOSPHATE DECARBOXYLASE-RELATED"/>
    <property type="match status" value="1"/>
</dbReference>
<evidence type="ECO:0000259" key="3">
    <source>
        <dbReference type="SMART" id="SM01007"/>
    </source>
</evidence>
<dbReference type="EMBL" id="DTMF01000065">
    <property type="protein sequence ID" value="HGF33252.1"/>
    <property type="molecule type" value="Genomic_DNA"/>
</dbReference>
<comment type="caution">
    <text evidence="4">The sequence shown here is derived from an EMBL/GenBank/DDBJ whole genome shotgun (WGS) entry which is preliminary data.</text>
</comment>
<keyword evidence="1" id="KW-0479">Metal-binding</keyword>
<organism evidence="4">
    <name type="scientific">Desulfobacca acetoxidans</name>
    <dbReference type="NCBI Taxonomy" id="60893"/>
    <lineage>
        <taxon>Bacteria</taxon>
        <taxon>Pseudomonadati</taxon>
        <taxon>Thermodesulfobacteriota</taxon>
        <taxon>Desulfobaccia</taxon>
        <taxon>Desulfobaccales</taxon>
        <taxon>Desulfobaccaceae</taxon>
        <taxon>Desulfobacca</taxon>
    </lineage>
</organism>
<dbReference type="SMART" id="SM01007">
    <property type="entry name" value="Aldolase_II"/>
    <property type="match status" value="1"/>
</dbReference>
<name>A0A7C3ZA63_9BACT</name>
<dbReference type="Pfam" id="PF00596">
    <property type="entry name" value="Aldolase_II"/>
    <property type="match status" value="1"/>
</dbReference>
<dbReference type="GO" id="GO:0019323">
    <property type="term" value="P:pentose catabolic process"/>
    <property type="evidence" value="ECO:0007669"/>
    <property type="project" value="TreeGrafter"/>
</dbReference>
<dbReference type="InterPro" id="IPR001303">
    <property type="entry name" value="Aldolase_II/adducin_N"/>
</dbReference>
<reference evidence="4" key="1">
    <citation type="journal article" date="2020" name="mSystems">
        <title>Genome- and Community-Level Interaction Insights into Carbon Utilization and Element Cycling Functions of Hydrothermarchaeota in Hydrothermal Sediment.</title>
        <authorList>
            <person name="Zhou Z."/>
            <person name="Liu Y."/>
            <person name="Xu W."/>
            <person name="Pan J."/>
            <person name="Luo Z.H."/>
            <person name="Li M."/>
        </authorList>
    </citation>
    <scope>NUCLEOTIDE SEQUENCE [LARGE SCALE GENOMIC DNA]</scope>
    <source>
        <strain evidence="4">SpSt-897</strain>
    </source>
</reference>
<proteinExistence type="predicted"/>
<dbReference type="AlphaFoldDB" id="A0A7C3ZA63"/>
<dbReference type="Gene3D" id="3.40.225.10">
    <property type="entry name" value="Class II aldolase/adducin N-terminal domain"/>
    <property type="match status" value="1"/>
</dbReference>
<accession>A0A7C3ZA63</accession>
<evidence type="ECO:0000256" key="2">
    <source>
        <dbReference type="ARBA" id="ARBA00023239"/>
    </source>
</evidence>
<dbReference type="InterPro" id="IPR036409">
    <property type="entry name" value="Aldolase_II/adducin_N_sf"/>
</dbReference>
<gene>
    <name evidence="4" type="ORF">ENW96_02540</name>
</gene>